<evidence type="ECO:0000256" key="9">
    <source>
        <dbReference type="ARBA" id="ARBA00022840"/>
    </source>
</evidence>
<dbReference type="InterPro" id="IPR014000">
    <property type="entry name" value="PPV_DNA_helicase_E1_N"/>
</dbReference>
<dbReference type="GO" id="GO:0042025">
    <property type="term" value="C:host cell nucleus"/>
    <property type="evidence" value="ECO:0007669"/>
    <property type="project" value="UniProtKB-SubCell"/>
</dbReference>
<comment type="catalytic activity">
    <reaction evidence="13 15">
        <text>ATP + H2O = ADP + phosphate + H(+)</text>
        <dbReference type="Rhea" id="RHEA:13065"/>
        <dbReference type="ChEBI" id="CHEBI:15377"/>
        <dbReference type="ChEBI" id="CHEBI:15378"/>
        <dbReference type="ChEBI" id="CHEBI:30616"/>
        <dbReference type="ChEBI" id="CHEBI:43474"/>
        <dbReference type="ChEBI" id="CHEBI:456216"/>
        <dbReference type="EC" id="5.6.2.4"/>
    </reaction>
</comment>
<dbReference type="InterPro" id="IPR046832">
    <property type="entry name" value="PPV_E1_DBD"/>
</dbReference>
<accession>A0A2Z2JJ76</accession>
<keyword evidence="7 15" id="KW-0378">Hydrolase</keyword>
<dbReference type="SUPFAM" id="SSF55464">
    <property type="entry name" value="Origin of replication-binding domain, RBD-like"/>
    <property type="match status" value="1"/>
</dbReference>
<sequence>MADSNQQGTEMDPEEGSSGWLLVEAVCSDAENDEWEDVFNATESDVDFVDDASAVMQGNHQALFHKKELESTMLEVQQLKRKFVESPQQGTPTADSLSPRLQGLTIEHARGNARKKLFEDSGIQSESSVPPEISAGSPFQGSGSPFQGSRTVPASASETSALEETGARGSTSDDTVRSLLASSNRTSCFYALFKEIFCVSFTDLTRQFLSDKTCCDDWVGALCGVHPIHYESAKEKLNDICTYVFITRETTQNKSIVLLLVALKHQKNRQCLSKYLIDLFRVHESAIFLQPPKNRSTPTALYFVQRSRSSLVTTYGTVPNWIAKLTMLDHNQPAEKQFCLTEMVQWCLDNEYTEESEIAFQYALLAEENENAEAFLKSNSQLKFLKDCAQMCRHYMKAQMDKMNMSEWIYYRCSKYDPPEDAWKVIVRFLKYQEIEFFKFAGIMQRLLKKIPKKCTLVIAGPPDTGKSTFVMTLNKFMGGKVISFVNSQSHFWLTPLSEAKIGVIDDATENFWSYADIFLRNGLDGNPCCIDRKHRSSLQMDFPPLLITTNVNVFEDEKWLYLRSRLTVLNFENKFRLDGAGKPLYDITEQSWASLFTRFGRHLGLSEPEDDGVGESRPTLKLLRGGNTEAS</sequence>
<organism evidence="18">
    <name type="scientific">Bat papillomavirus</name>
    <dbReference type="NCBI Taxonomy" id="2004707"/>
    <lineage>
        <taxon>Viruses</taxon>
        <taxon>Monodnaviria</taxon>
        <taxon>Shotokuvirae</taxon>
        <taxon>Cossaviricota</taxon>
        <taxon>Papovaviricetes</taxon>
        <taxon>Zurhausenvirales</taxon>
        <taxon>Papillomaviridae</taxon>
    </lineage>
</organism>
<dbReference type="Pfam" id="PF00519">
    <property type="entry name" value="PPV_E1_C"/>
    <property type="match status" value="1"/>
</dbReference>
<evidence type="ECO:0000256" key="12">
    <source>
        <dbReference type="ARBA" id="ARBA00034617"/>
    </source>
</evidence>
<evidence type="ECO:0000313" key="18">
    <source>
        <dbReference type="EMBL" id="ART66886.1"/>
    </source>
</evidence>
<dbReference type="GO" id="GO:0003677">
    <property type="term" value="F:DNA binding"/>
    <property type="evidence" value="ECO:0007669"/>
    <property type="project" value="UniProtKB-KW"/>
</dbReference>
<keyword evidence="10 15" id="KW-0238">DNA-binding</keyword>
<dbReference type="GO" id="GO:0016887">
    <property type="term" value="F:ATP hydrolysis activity"/>
    <property type="evidence" value="ECO:0007669"/>
    <property type="project" value="RHEA"/>
</dbReference>
<reference evidence="18" key="1">
    <citation type="submission" date="2016-06" db="EMBL/GenBank/DDBJ databases">
        <title>Viral metagenomics study of bats from Saudi Arabia.</title>
        <authorList>
            <person name="Mishra N."/>
            <person name="Williams S.H."/>
            <person name="Lipkin W.I."/>
        </authorList>
    </citation>
    <scope>NUCLEOTIDE SEQUENCE</scope>
    <source>
        <strain evidence="18">KSA416</strain>
    </source>
</reference>
<feature type="domain" description="SF3 helicase" evidence="17">
    <location>
        <begin position="421"/>
        <end position="585"/>
    </location>
</feature>
<evidence type="ECO:0000256" key="10">
    <source>
        <dbReference type="ARBA" id="ARBA00023125"/>
    </source>
</evidence>
<dbReference type="Pfam" id="PF00524">
    <property type="entry name" value="PPV_E1_N"/>
    <property type="match status" value="1"/>
</dbReference>
<evidence type="ECO:0000256" key="3">
    <source>
        <dbReference type="ARBA" id="ARBA00022553"/>
    </source>
</evidence>
<dbReference type="InterPro" id="IPR014015">
    <property type="entry name" value="Helicase_SF3_DNA-vir"/>
</dbReference>
<keyword evidence="6 15" id="KW-0547">Nucleotide-binding</keyword>
<evidence type="ECO:0000256" key="6">
    <source>
        <dbReference type="ARBA" id="ARBA00022741"/>
    </source>
</evidence>
<comment type="catalytic activity">
    <reaction evidence="12">
        <text>Couples ATP hydrolysis with the unwinding of duplex DNA by translocating in the 3'-5' direction.</text>
        <dbReference type="EC" id="5.6.2.4"/>
    </reaction>
</comment>
<protein>
    <recommendedName>
        <fullName evidence="15">Replication protein E1</fullName>
        <ecNumber evidence="15">5.6.2.4</ecNumber>
    </recommendedName>
</protein>
<evidence type="ECO:0000256" key="8">
    <source>
        <dbReference type="ARBA" id="ARBA00022806"/>
    </source>
</evidence>
<comment type="similarity">
    <text evidence="15">Belongs to the papillomaviridae E1 protein family.</text>
</comment>
<dbReference type="PIRSF" id="PIRSF003383">
    <property type="entry name" value="Rep_E1_papillomaV"/>
    <property type="match status" value="1"/>
</dbReference>
<proteinExistence type="inferred from homology"/>
<evidence type="ECO:0000256" key="13">
    <source>
        <dbReference type="ARBA" id="ARBA00048988"/>
    </source>
</evidence>
<evidence type="ECO:0000256" key="4">
    <source>
        <dbReference type="ARBA" id="ARBA00022562"/>
    </source>
</evidence>
<dbReference type="PROSITE" id="PS51206">
    <property type="entry name" value="SF3_HELICASE_1"/>
    <property type="match status" value="1"/>
</dbReference>
<dbReference type="Pfam" id="PF20450">
    <property type="entry name" value="PPV_E1_DBD"/>
    <property type="match status" value="1"/>
</dbReference>
<feature type="region of interest" description="Disordered" evidence="16">
    <location>
        <begin position="608"/>
        <end position="632"/>
    </location>
</feature>
<dbReference type="EC" id="5.6.2.4" evidence="15"/>
<keyword evidence="3" id="KW-0597">Phosphoprotein</keyword>
<dbReference type="SUPFAM" id="SSF52540">
    <property type="entry name" value="P-loop containing nucleoside triphosphate hydrolases"/>
    <property type="match status" value="1"/>
</dbReference>
<name>A0A2Z2JJ76_9PAPI</name>
<feature type="compositionally biased region" description="Polar residues" evidence="16">
    <location>
        <begin position="137"/>
        <end position="173"/>
    </location>
</feature>
<dbReference type="InterPro" id="IPR046935">
    <property type="entry name" value="PPV_E1_DBD_sf"/>
</dbReference>
<evidence type="ECO:0000256" key="7">
    <source>
        <dbReference type="ARBA" id="ARBA00022801"/>
    </source>
</evidence>
<evidence type="ECO:0000256" key="16">
    <source>
        <dbReference type="SAM" id="MobiDB-lite"/>
    </source>
</evidence>
<feature type="region of interest" description="Disordered" evidence="16">
    <location>
        <begin position="1"/>
        <end position="20"/>
    </location>
</feature>
<dbReference type="InterPro" id="IPR037102">
    <property type="entry name" value="Znf_lg_T-Ag_D1_dom_sf"/>
</dbReference>
<dbReference type="Gene3D" id="3.40.1310.10">
    <property type="match status" value="1"/>
</dbReference>
<dbReference type="EMBL" id="KX434763">
    <property type="protein sequence ID" value="ART66886.1"/>
    <property type="molecule type" value="Genomic_DNA"/>
</dbReference>
<dbReference type="Gene3D" id="1.10.10.510">
    <property type="entry name" value="Zinc finger, large T-antigen D1 domain"/>
    <property type="match status" value="1"/>
</dbReference>
<feature type="region of interest" description="Disordered" evidence="16">
    <location>
        <begin position="119"/>
        <end position="174"/>
    </location>
</feature>
<dbReference type="Gene3D" id="3.40.50.300">
    <property type="entry name" value="P-loop containing nucleotide triphosphate hydrolases"/>
    <property type="match status" value="1"/>
</dbReference>
<dbReference type="InterPro" id="IPR027417">
    <property type="entry name" value="P-loop_NTPase"/>
</dbReference>
<evidence type="ECO:0000256" key="5">
    <source>
        <dbReference type="ARBA" id="ARBA00022705"/>
    </source>
</evidence>
<evidence type="ECO:0000256" key="14">
    <source>
        <dbReference type="ARBA" id="ARBA00093297"/>
    </source>
</evidence>
<comment type="subcellular location">
    <subcellularLocation>
        <location evidence="1">Host nucleus</location>
    </subcellularLocation>
</comment>
<evidence type="ECO:0000256" key="11">
    <source>
        <dbReference type="ARBA" id="ARBA00023235"/>
    </source>
</evidence>
<keyword evidence="4" id="KW-1048">Host nucleus</keyword>
<comment type="function">
    <text evidence="14">ATP-dependent DNA 3'-5' helicase required for initiation of viral DNA replication. It forms a complex with the viral E2 protein. The E1-E2 complex binds to the replication origin which contains binding sites for both proteins. During the initial step, a dimer of E1 interacts with a dimer of protein E2 leading to a complex that binds the viral origin of replication with high specificity. Then, a second dimer of E1 displaces the E2 dimer in an ATP-dependent manner to form the E1 tetramer. Following this, two E1 monomers are added to each half of the site, which results in the formation of two E1 trimers on the viral ori. Subsequently, two hexamers will be created. The double hexamer acts as a bi-directional helicase machinery and unwinds the viral DNA and then recruits the host DNA polymerase to start replication.</text>
</comment>
<dbReference type="GO" id="GO:0005524">
    <property type="term" value="F:ATP binding"/>
    <property type="evidence" value="ECO:0007669"/>
    <property type="project" value="UniProtKB-KW"/>
</dbReference>
<evidence type="ECO:0000256" key="2">
    <source>
        <dbReference type="ARBA" id="ARBA00022518"/>
    </source>
</evidence>
<dbReference type="InterPro" id="IPR016393">
    <property type="entry name" value="Rep_E1_papillomaV"/>
</dbReference>
<evidence type="ECO:0000256" key="15">
    <source>
        <dbReference type="PIRNR" id="PIRNR003383"/>
    </source>
</evidence>
<keyword evidence="9 15" id="KW-0067">ATP-binding</keyword>
<comment type="function">
    <text evidence="15">ATP-dependent DNA helicase required for initiation of viral DNA replication. It forms a complex with the viral E2 protein. The E1-E2 complex binds to the replication origin which contains binding sites for both proteins.</text>
</comment>
<keyword evidence="5 15" id="KW-0235">DNA replication</keyword>
<dbReference type="GO" id="GO:0006260">
    <property type="term" value="P:DNA replication"/>
    <property type="evidence" value="ECO:0007669"/>
    <property type="project" value="UniProtKB-KW"/>
</dbReference>
<dbReference type="GO" id="GO:0043138">
    <property type="term" value="F:3'-5' DNA helicase activity"/>
    <property type="evidence" value="ECO:0007669"/>
    <property type="project" value="UniProtKB-EC"/>
</dbReference>
<keyword evidence="2 15" id="KW-0244">Early protein</keyword>
<evidence type="ECO:0000259" key="17">
    <source>
        <dbReference type="PROSITE" id="PS51206"/>
    </source>
</evidence>
<dbReference type="InterPro" id="IPR001177">
    <property type="entry name" value="PPV_DNA_helicase_E1_C"/>
</dbReference>
<keyword evidence="8 15" id="KW-0347">Helicase</keyword>
<keyword evidence="11" id="KW-0413">Isomerase</keyword>
<evidence type="ECO:0000256" key="1">
    <source>
        <dbReference type="ARBA" id="ARBA00004147"/>
    </source>
</evidence>